<dbReference type="Proteomes" id="UP000887458">
    <property type="component" value="Unassembled WGS sequence"/>
</dbReference>
<gene>
    <name evidence="2" type="ORF">DERP_002945</name>
</gene>
<evidence type="ECO:0000313" key="3">
    <source>
        <dbReference type="Proteomes" id="UP000887458"/>
    </source>
</evidence>
<dbReference type="Gene3D" id="2.60.120.200">
    <property type="match status" value="1"/>
</dbReference>
<organism evidence="2 3">
    <name type="scientific">Dermatophagoides pteronyssinus</name>
    <name type="common">European house dust mite</name>
    <dbReference type="NCBI Taxonomy" id="6956"/>
    <lineage>
        <taxon>Eukaryota</taxon>
        <taxon>Metazoa</taxon>
        <taxon>Ecdysozoa</taxon>
        <taxon>Arthropoda</taxon>
        <taxon>Chelicerata</taxon>
        <taxon>Arachnida</taxon>
        <taxon>Acari</taxon>
        <taxon>Acariformes</taxon>
        <taxon>Sarcoptiformes</taxon>
        <taxon>Astigmata</taxon>
        <taxon>Psoroptidia</taxon>
        <taxon>Analgoidea</taxon>
        <taxon>Pyroglyphidae</taxon>
        <taxon>Dermatophagoidinae</taxon>
        <taxon>Dermatophagoides</taxon>
    </lineage>
</organism>
<reference evidence="2 3" key="1">
    <citation type="journal article" date="2018" name="J. Allergy Clin. Immunol.">
        <title>High-quality assembly of Dermatophagoides pteronyssinus genome and transcriptome reveals a wide range of novel allergens.</title>
        <authorList>
            <person name="Liu X.Y."/>
            <person name="Yang K.Y."/>
            <person name="Wang M.Q."/>
            <person name="Kwok J.S."/>
            <person name="Zeng X."/>
            <person name="Yang Z."/>
            <person name="Xiao X.J."/>
            <person name="Lau C.P."/>
            <person name="Li Y."/>
            <person name="Huang Z.M."/>
            <person name="Ba J.G."/>
            <person name="Yim A.K."/>
            <person name="Ouyang C.Y."/>
            <person name="Ngai S.M."/>
            <person name="Chan T.F."/>
            <person name="Leung E.L."/>
            <person name="Liu L."/>
            <person name="Liu Z.G."/>
            <person name="Tsui S.K."/>
        </authorList>
    </citation>
    <scope>NUCLEOTIDE SEQUENCE [LARGE SCALE GENOMIC DNA]</scope>
    <source>
        <strain evidence="2">Derp</strain>
    </source>
</reference>
<feature type="chain" id="PRO_5046103530" description="NADH:ubiquinone oxidoreductase intermediate-associated protein 30 domain-containing protein" evidence="1">
    <location>
        <begin position="23"/>
        <end position="215"/>
    </location>
</feature>
<protein>
    <recommendedName>
        <fullName evidence="4">NADH:ubiquinone oxidoreductase intermediate-associated protein 30 domain-containing protein</fullName>
    </recommendedName>
</protein>
<reference evidence="2 3" key="2">
    <citation type="journal article" date="2022" name="Mol. Biol. Evol.">
        <title>Comparative Genomics Reveals Insights into the Divergent Evolution of Astigmatic Mites and Household Pest Adaptations.</title>
        <authorList>
            <person name="Xiong Q."/>
            <person name="Wan A.T."/>
            <person name="Liu X."/>
            <person name="Fung C.S."/>
            <person name="Xiao X."/>
            <person name="Malainual N."/>
            <person name="Hou J."/>
            <person name="Wang L."/>
            <person name="Wang M."/>
            <person name="Yang K.Y."/>
            <person name="Cui Y."/>
            <person name="Leung E.L."/>
            <person name="Nong W."/>
            <person name="Shin S.K."/>
            <person name="Au S.W."/>
            <person name="Jeong K.Y."/>
            <person name="Chew F.T."/>
            <person name="Hui J.H."/>
            <person name="Leung T.F."/>
            <person name="Tungtrongchitr A."/>
            <person name="Zhong N."/>
            <person name="Liu Z."/>
            <person name="Tsui S.K."/>
        </authorList>
    </citation>
    <scope>NUCLEOTIDE SEQUENCE [LARGE SCALE GENOMIC DNA]</scope>
    <source>
        <strain evidence="2">Derp</strain>
    </source>
</reference>
<keyword evidence="3" id="KW-1185">Reference proteome</keyword>
<sequence length="215" mass="25503">MELNFIFLFFLFQSSLLFIVDGKSQFNHQRQQLQQRFQKLNFKLMNSTEKNVAIPLIENQNWICSFIRDNCGIINQKLLMNFTLITNGTLCNERGVYMLNIEPTRRSRGSRLITPYFQTSFSLKSSWYQRRCLKLRYMVFGDNVVDKIIIWQQDMANRIIWQGRPISDGHWQTIQIHLNFLPKIASRFFIEIQTLYATGFFALAKISIENYCGNK</sequence>
<accession>A0ABQ8JW64</accession>
<proteinExistence type="predicted"/>
<evidence type="ECO:0000256" key="1">
    <source>
        <dbReference type="SAM" id="SignalP"/>
    </source>
</evidence>
<comment type="caution">
    <text evidence="2">The sequence shown here is derived from an EMBL/GenBank/DDBJ whole genome shotgun (WGS) entry which is preliminary data.</text>
</comment>
<name>A0ABQ8JW64_DERPT</name>
<evidence type="ECO:0000313" key="2">
    <source>
        <dbReference type="EMBL" id="KAH9426845.1"/>
    </source>
</evidence>
<keyword evidence="1" id="KW-0732">Signal</keyword>
<evidence type="ECO:0008006" key="4">
    <source>
        <dbReference type="Google" id="ProtNLM"/>
    </source>
</evidence>
<dbReference type="EMBL" id="NJHN03000008">
    <property type="protein sequence ID" value="KAH9426845.1"/>
    <property type="molecule type" value="Genomic_DNA"/>
</dbReference>
<feature type="signal peptide" evidence="1">
    <location>
        <begin position="1"/>
        <end position="22"/>
    </location>
</feature>